<reference evidence="5 6" key="1">
    <citation type="submission" date="2024-09" db="EMBL/GenBank/DDBJ databases">
        <authorList>
            <person name="Sun Q."/>
            <person name="Mori K."/>
        </authorList>
    </citation>
    <scope>NUCLEOTIDE SEQUENCE [LARGE SCALE GENOMIC DNA]</scope>
    <source>
        <strain evidence="5 6">TBRC 7907</strain>
    </source>
</reference>
<dbReference type="InterPro" id="IPR000794">
    <property type="entry name" value="Beta-ketoacyl_synthase"/>
</dbReference>
<keyword evidence="2 3" id="KW-0808">Transferase</keyword>
<dbReference type="RefSeq" id="WP_377849422.1">
    <property type="nucleotide sequence ID" value="NZ_JBHLZU010000001.1"/>
</dbReference>
<dbReference type="InterPro" id="IPR020841">
    <property type="entry name" value="PKS_Beta-ketoAc_synthase_dom"/>
</dbReference>
<dbReference type="Pfam" id="PF00109">
    <property type="entry name" value="ketoacyl-synt"/>
    <property type="match status" value="1"/>
</dbReference>
<proteinExistence type="inferred from homology"/>
<evidence type="ECO:0000256" key="3">
    <source>
        <dbReference type="RuleBase" id="RU003694"/>
    </source>
</evidence>
<dbReference type="PANTHER" id="PTHR11712:SF347">
    <property type="entry name" value="BETA KETOACYL-ACYL CARRIER PROTEIN SYNTHASE"/>
    <property type="match status" value="1"/>
</dbReference>
<accession>A0ABV5ZN73</accession>
<protein>
    <submittedName>
        <fullName evidence="5">Beta-ketoacyl synthase N-terminal-like domain-containing protein</fullName>
    </submittedName>
</protein>
<dbReference type="EMBL" id="JBHLZU010000001">
    <property type="protein sequence ID" value="MFB9902334.1"/>
    <property type="molecule type" value="Genomic_DNA"/>
</dbReference>
<gene>
    <name evidence="5" type="ORF">ACFFQA_00150</name>
</gene>
<keyword evidence="6" id="KW-1185">Reference proteome</keyword>
<dbReference type="InterPro" id="IPR014030">
    <property type="entry name" value="Ketoacyl_synth_N"/>
</dbReference>
<name>A0ABV5ZN73_9PSEU</name>
<evidence type="ECO:0000259" key="4">
    <source>
        <dbReference type="PROSITE" id="PS52004"/>
    </source>
</evidence>
<evidence type="ECO:0000313" key="5">
    <source>
        <dbReference type="EMBL" id="MFB9902334.1"/>
    </source>
</evidence>
<evidence type="ECO:0000313" key="6">
    <source>
        <dbReference type="Proteomes" id="UP001589693"/>
    </source>
</evidence>
<comment type="similarity">
    <text evidence="1 3">Belongs to the thiolase-like superfamily. Beta-ketoacyl-ACP synthases family.</text>
</comment>
<dbReference type="PANTHER" id="PTHR11712">
    <property type="entry name" value="POLYKETIDE SYNTHASE-RELATED"/>
    <property type="match status" value="1"/>
</dbReference>
<feature type="domain" description="Ketosynthase family 3 (KS3)" evidence="4">
    <location>
        <begin position="10"/>
        <end position="361"/>
    </location>
</feature>
<sequence length="363" mass="36059">MSGAALMATGGAVCVTGMGWTTALGDDIDGVWRRLVKGDSGIRELAPDARGRPRWAATLPGAGGPATERQVSLAASTASLALADAGCGAEAVDVLVLGSSLGPHLDDACEESPHAWASAAGERLGVRESPVVVSTACSSGSDALLVAAAMISTGAARRCVAGGIDLLSEAKLLGHAALGTASTTGIRPFAEDRDGTVLGEGAGFLVLEARADAEARGARVWGELRGWGSSNDATGPTAPDSSGGGAVLAVERALRKAGVTADEVAVINAHGTGTPANDATESACYATLFGDRPVLSATKPAFGHTLGATGAIEAIALLLSLHHKQTPPMLPSGAALPVDGPVGISVTLGFGGFNTCLVAERAR</sequence>
<dbReference type="InterPro" id="IPR014031">
    <property type="entry name" value="Ketoacyl_synth_C"/>
</dbReference>
<evidence type="ECO:0000256" key="2">
    <source>
        <dbReference type="ARBA" id="ARBA00022679"/>
    </source>
</evidence>
<evidence type="ECO:0000256" key="1">
    <source>
        <dbReference type="ARBA" id="ARBA00008467"/>
    </source>
</evidence>
<dbReference type="Gene3D" id="3.40.47.10">
    <property type="match status" value="1"/>
</dbReference>
<dbReference type="Pfam" id="PF02801">
    <property type="entry name" value="Ketoacyl-synt_C"/>
    <property type="match status" value="1"/>
</dbReference>
<comment type="caution">
    <text evidence="5">The sequence shown here is derived from an EMBL/GenBank/DDBJ whole genome shotgun (WGS) entry which is preliminary data.</text>
</comment>
<dbReference type="SUPFAM" id="SSF53901">
    <property type="entry name" value="Thiolase-like"/>
    <property type="match status" value="1"/>
</dbReference>
<dbReference type="PROSITE" id="PS52004">
    <property type="entry name" value="KS3_2"/>
    <property type="match status" value="1"/>
</dbReference>
<dbReference type="InterPro" id="IPR016039">
    <property type="entry name" value="Thiolase-like"/>
</dbReference>
<dbReference type="SMART" id="SM00825">
    <property type="entry name" value="PKS_KS"/>
    <property type="match status" value="1"/>
</dbReference>
<dbReference type="Proteomes" id="UP001589693">
    <property type="component" value="Unassembled WGS sequence"/>
</dbReference>
<organism evidence="5 6">
    <name type="scientific">Allokutzneria oryzae</name>
    <dbReference type="NCBI Taxonomy" id="1378989"/>
    <lineage>
        <taxon>Bacteria</taxon>
        <taxon>Bacillati</taxon>
        <taxon>Actinomycetota</taxon>
        <taxon>Actinomycetes</taxon>
        <taxon>Pseudonocardiales</taxon>
        <taxon>Pseudonocardiaceae</taxon>
        <taxon>Allokutzneria</taxon>
    </lineage>
</organism>